<feature type="region of interest" description="Disordered" evidence="1">
    <location>
        <begin position="58"/>
        <end position="78"/>
    </location>
</feature>
<feature type="compositionally biased region" description="Acidic residues" evidence="1">
    <location>
        <begin position="65"/>
        <end position="78"/>
    </location>
</feature>
<evidence type="ECO:0000313" key="2">
    <source>
        <dbReference type="EMBL" id="PNG17490.1"/>
    </source>
</evidence>
<evidence type="ECO:0000313" key="3">
    <source>
        <dbReference type="Proteomes" id="UP000235943"/>
    </source>
</evidence>
<protein>
    <submittedName>
        <fullName evidence="2">Uncharacterized protein</fullName>
    </submittedName>
</protein>
<dbReference type="AlphaFoldDB" id="A0A2N8TEM7"/>
<keyword evidence="3" id="KW-1185">Reference proteome</keyword>
<gene>
    <name evidence="2" type="ORF">C1J00_36255</name>
</gene>
<dbReference type="EMBL" id="POUC01000446">
    <property type="protein sequence ID" value="PNG17490.1"/>
    <property type="molecule type" value="Genomic_DNA"/>
</dbReference>
<comment type="caution">
    <text evidence="2">The sequence shown here is derived from an EMBL/GenBank/DDBJ whole genome shotgun (WGS) entry which is preliminary data.</text>
</comment>
<dbReference type="Proteomes" id="UP000235943">
    <property type="component" value="Unassembled WGS sequence"/>
</dbReference>
<dbReference type="RefSeq" id="WP_102913181.1">
    <property type="nucleotide sequence ID" value="NZ_POUC01000446.1"/>
</dbReference>
<sequence length="78" mass="8322">MAMRVEVPTSAINTEIELPITIGVGGVLSTVGSLTLEVRRGQVEDFRPALAEALREAADSLERADLDEDDEEAQDAAP</sequence>
<proteinExistence type="predicted"/>
<organism evidence="2 3">
    <name type="scientific">Streptomyces cahuitamycinicus</name>
    <dbReference type="NCBI Taxonomy" id="2070367"/>
    <lineage>
        <taxon>Bacteria</taxon>
        <taxon>Bacillati</taxon>
        <taxon>Actinomycetota</taxon>
        <taxon>Actinomycetes</taxon>
        <taxon>Kitasatosporales</taxon>
        <taxon>Streptomycetaceae</taxon>
        <taxon>Streptomyces</taxon>
    </lineage>
</organism>
<evidence type="ECO:0000256" key="1">
    <source>
        <dbReference type="SAM" id="MobiDB-lite"/>
    </source>
</evidence>
<reference evidence="2 3" key="1">
    <citation type="submission" date="2018-01" db="EMBL/GenBank/DDBJ databases">
        <title>Draft genome sequence of Streptomyces sp. 13K301.</title>
        <authorList>
            <person name="Sahin N."/>
            <person name="Saygin H."/>
            <person name="Ay H."/>
        </authorList>
    </citation>
    <scope>NUCLEOTIDE SEQUENCE [LARGE SCALE GENOMIC DNA]</scope>
    <source>
        <strain evidence="2 3">13K301</strain>
    </source>
</reference>
<accession>A0A2N8TEM7</accession>
<name>A0A2N8TEM7_9ACTN</name>